<evidence type="ECO:0000256" key="1">
    <source>
        <dbReference type="SAM" id="MobiDB-lite"/>
    </source>
</evidence>
<sequence>MAGAGVATWREKPPVGVGRRHGPECRRPRRPSLRHTAAAAPEFAPAAAAAGDAALHPAPRSPLTRPRGAPAAAAAPGVASPTAPAAPPADNVVADGIVADIVPESPYAAMLRRRNVPGAGAQAGAQAGTGTSD</sequence>
<reference evidence="3" key="1">
    <citation type="journal article" date="2018" name="Nat. Microbiol.">
        <title>Leveraging single-cell genomics to expand the fungal tree of life.</title>
        <authorList>
            <person name="Ahrendt S.R."/>
            <person name="Quandt C.A."/>
            <person name="Ciobanu D."/>
            <person name="Clum A."/>
            <person name="Salamov A."/>
            <person name="Andreopoulos B."/>
            <person name="Cheng J.F."/>
            <person name="Woyke T."/>
            <person name="Pelin A."/>
            <person name="Henrissat B."/>
            <person name="Reynolds N.K."/>
            <person name="Benny G.L."/>
            <person name="Smith M.E."/>
            <person name="James T.Y."/>
            <person name="Grigoriev I.V."/>
        </authorList>
    </citation>
    <scope>NUCLEOTIDE SEQUENCE [LARGE SCALE GENOMIC DNA]</scope>
    <source>
        <strain evidence="3">ATCC 52028</strain>
    </source>
</reference>
<proteinExistence type="predicted"/>
<name>A0A4P9WY00_9FUNG</name>
<protein>
    <submittedName>
        <fullName evidence="2">Uncharacterized protein</fullName>
    </submittedName>
</protein>
<organism evidence="2 3">
    <name type="scientific">Caulochytrium protostelioides</name>
    <dbReference type="NCBI Taxonomy" id="1555241"/>
    <lineage>
        <taxon>Eukaryota</taxon>
        <taxon>Fungi</taxon>
        <taxon>Fungi incertae sedis</taxon>
        <taxon>Chytridiomycota</taxon>
        <taxon>Chytridiomycota incertae sedis</taxon>
        <taxon>Chytridiomycetes</taxon>
        <taxon>Caulochytriales</taxon>
        <taxon>Caulochytriaceae</taxon>
        <taxon>Caulochytrium</taxon>
    </lineage>
</organism>
<gene>
    <name evidence="2" type="ORF">CAUPRSCDRAFT_10933</name>
</gene>
<dbReference type="EMBL" id="ML009286">
    <property type="protein sequence ID" value="RKO97395.1"/>
    <property type="molecule type" value="Genomic_DNA"/>
</dbReference>
<feature type="compositionally biased region" description="Low complexity" evidence="1">
    <location>
        <begin position="37"/>
        <end position="58"/>
    </location>
</feature>
<evidence type="ECO:0000313" key="3">
    <source>
        <dbReference type="Proteomes" id="UP000268535"/>
    </source>
</evidence>
<evidence type="ECO:0000313" key="2">
    <source>
        <dbReference type="EMBL" id="RKO97395.1"/>
    </source>
</evidence>
<dbReference type="AlphaFoldDB" id="A0A4P9WY00"/>
<dbReference type="Proteomes" id="UP000268535">
    <property type="component" value="Unassembled WGS sequence"/>
</dbReference>
<accession>A0A4P9WY00</accession>
<feature type="compositionally biased region" description="Low complexity" evidence="1">
    <location>
        <begin position="69"/>
        <end position="83"/>
    </location>
</feature>
<feature type="region of interest" description="Disordered" evidence="1">
    <location>
        <begin position="1"/>
        <end position="90"/>
    </location>
</feature>